<feature type="transmembrane region" description="Helical" evidence="1">
    <location>
        <begin position="6"/>
        <end position="30"/>
    </location>
</feature>
<feature type="transmembrane region" description="Helical" evidence="1">
    <location>
        <begin position="42"/>
        <end position="63"/>
    </location>
</feature>
<evidence type="ECO:0000256" key="1">
    <source>
        <dbReference type="SAM" id="Phobius"/>
    </source>
</evidence>
<reference evidence="2 3" key="1">
    <citation type="submission" date="2019-03" db="EMBL/GenBank/DDBJ databases">
        <title>Genomics of glacier-inhabiting Cryobacterium strains.</title>
        <authorList>
            <person name="Liu Q."/>
            <person name="Xin Y.-H."/>
        </authorList>
    </citation>
    <scope>NUCLEOTIDE SEQUENCE [LARGE SCALE GENOMIC DNA]</scope>
    <source>
        <strain evidence="2 3">RHLS22-1</strain>
    </source>
</reference>
<feature type="transmembrane region" description="Helical" evidence="1">
    <location>
        <begin position="149"/>
        <end position="175"/>
    </location>
</feature>
<organism evidence="2 3">
    <name type="scientific">Cryobacterium adonitolivorans</name>
    <dbReference type="NCBI Taxonomy" id="1259189"/>
    <lineage>
        <taxon>Bacteria</taxon>
        <taxon>Bacillati</taxon>
        <taxon>Actinomycetota</taxon>
        <taxon>Actinomycetes</taxon>
        <taxon>Micrococcales</taxon>
        <taxon>Microbacteriaceae</taxon>
        <taxon>Cryobacterium</taxon>
    </lineage>
</organism>
<evidence type="ECO:0000313" key="3">
    <source>
        <dbReference type="Proteomes" id="UP000297907"/>
    </source>
</evidence>
<sequence>MWAALGQVLPIAVAAALSSVPILVTISILLSPNRRRSGPAFLIGWVVGIALAVVVFTALAYVIPAVPPRKSQVAIGVSLIVVGLALIVFAIVVWRRAAKPDPAGVPKWLSAAGSLGAWQAFGLALALNFRPKGLLLSAAAGLSLRAQDLTLGQFTVVVLIFTAISASTVAVPVIANMTRPATTERWLIDAREWVTQNNRIVSVLIMLLIGAVVVGSGLAHL</sequence>
<dbReference type="OrthoDB" id="4462109at2"/>
<name>A0A4R8WCB0_9MICO</name>
<keyword evidence="1" id="KW-1133">Transmembrane helix</keyword>
<evidence type="ECO:0000313" key="2">
    <source>
        <dbReference type="EMBL" id="TFC06903.1"/>
    </source>
</evidence>
<dbReference type="Proteomes" id="UP000297907">
    <property type="component" value="Unassembled WGS sequence"/>
</dbReference>
<accession>A0A4R8WCB0</accession>
<keyword evidence="1" id="KW-0472">Membrane</keyword>
<gene>
    <name evidence="2" type="ORF">E3O42_00480</name>
</gene>
<feature type="transmembrane region" description="Helical" evidence="1">
    <location>
        <begin position="75"/>
        <end position="96"/>
    </location>
</feature>
<protein>
    <submittedName>
        <fullName evidence="2">GAP family protein</fullName>
    </submittedName>
</protein>
<dbReference type="InterPro" id="IPR021315">
    <property type="entry name" value="Gap/Sap"/>
</dbReference>
<keyword evidence="1" id="KW-0812">Transmembrane</keyword>
<feature type="transmembrane region" description="Helical" evidence="1">
    <location>
        <begin position="200"/>
        <end position="219"/>
    </location>
</feature>
<keyword evidence="3" id="KW-1185">Reference proteome</keyword>
<dbReference type="RefSeq" id="WP_134451987.1">
    <property type="nucleotide sequence ID" value="NZ_SOFL01000002.1"/>
</dbReference>
<feature type="transmembrane region" description="Helical" evidence="1">
    <location>
        <begin position="108"/>
        <end position="129"/>
    </location>
</feature>
<dbReference type="AlphaFoldDB" id="A0A4R8WCB0"/>
<dbReference type="EMBL" id="SOFL01000002">
    <property type="protein sequence ID" value="TFC06903.1"/>
    <property type="molecule type" value="Genomic_DNA"/>
</dbReference>
<dbReference type="Pfam" id="PF11139">
    <property type="entry name" value="SfLAP"/>
    <property type="match status" value="1"/>
</dbReference>
<proteinExistence type="predicted"/>
<comment type="caution">
    <text evidence="2">The sequence shown here is derived from an EMBL/GenBank/DDBJ whole genome shotgun (WGS) entry which is preliminary data.</text>
</comment>